<evidence type="ECO:0000259" key="14">
    <source>
        <dbReference type="Pfam" id="PF00905"/>
    </source>
</evidence>
<evidence type="ECO:0000256" key="12">
    <source>
        <dbReference type="SAM" id="MobiDB-lite"/>
    </source>
</evidence>
<dbReference type="GO" id="GO:0006508">
    <property type="term" value="P:proteolysis"/>
    <property type="evidence" value="ECO:0007669"/>
    <property type="project" value="UniProtKB-KW"/>
</dbReference>
<dbReference type="GO" id="GO:0008658">
    <property type="term" value="F:penicillin binding"/>
    <property type="evidence" value="ECO:0007669"/>
    <property type="project" value="InterPro"/>
</dbReference>
<dbReference type="InterPro" id="IPR012338">
    <property type="entry name" value="Beta-lactam/transpept-like"/>
</dbReference>
<proteinExistence type="inferred from homology"/>
<dbReference type="PANTHER" id="PTHR32282:SF33">
    <property type="entry name" value="PEPTIDOGLYCAN GLYCOSYLTRANSFERASE"/>
    <property type="match status" value="1"/>
</dbReference>
<comment type="similarity">
    <text evidence="3">In the N-terminal section; belongs to the glycosyltransferase 51 family.</text>
</comment>
<dbReference type="UniPathway" id="UPA00219"/>
<evidence type="ECO:0000256" key="1">
    <source>
        <dbReference type="ARBA" id="ARBA00004752"/>
    </source>
</evidence>
<keyword evidence="9" id="KW-0511">Multifunctional enzyme</keyword>
<evidence type="ECO:0000256" key="8">
    <source>
        <dbReference type="ARBA" id="ARBA00022801"/>
    </source>
</evidence>
<feature type="region of interest" description="Disordered" evidence="12">
    <location>
        <begin position="1"/>
        <end position="59"/>
    </location>
</feature>
<comment type="catalytic activity">
    <reaction evidence="11">
        <text>[GlcNAc-(1-&gt;4)-Mur2Ac(oyl-L-Ala-gamma-D-Glu-L-Lys-D-Ala-D-Ala)](n)-di-trans,octa-cis-undecaprenyl diphosphate + beta-D-GlcNAc-(1-&gt;4)-Mur2Ac(oyl-L-Ala-gamma-D-Glu-L-Lys-D-Ala-D-Ala)-di-trans,octa-cis-undecaprenyl diphosphate = [GlcNAc-(1-&gt;4)-Mur2Ac(oyl-L-Ala-gamma-D-Glu-L-Lys-D-Ala-D-Ala)](n+1)-di-trans,octa-cis-undecaprenyl diphosphate + di-trans,octa-cis-undecaprenyl diphosphate + H(+)</text>
        <dbReference type="Rhea" id="RHEA:23708"/>
        <dbReference type="Rhea" id="RHEA-COMP:9602"/>
        <dbReference type="Rhea" id="RHEA-COMP:9603"/>
        <dbReference type="ChEBI" id="CHEBI:15378"/>
        <dbReference type="ChEBI" id="CHEBI:58405"/>
        <dbReference type="ChEBI" id="CHEBI:60033"/>
        <dbReference type="ChEBI" id="CHEBI:78435"/>
        <dbReference type="EC" id="2.4.99.28"/>
    </reaction>
</comment>
<dbReference type="Proteomes" id="UP000474757">
    <property type="component" value="Unassembled WGS sequence"/>
</dbReference>
<evidence type="ECO:0000259" key="15">
    <source>
        <dbReference type="Pfam" id="PF00912"/>
    </source>
</evidence>
<dbReference type="SUPFAM" id="SSF53955">
    <property type="entry name" value="Lysozyme-like"/>
    <property type="match status" value="1"/>
</dbReference>
<dbReference type="EMBL" id="JAAGAB010000004">
    <property type="protein sequence ID" value="NDV02580.1"/>
    <property type="molecule type" value="Genomic_DNA"/>
</dbReference>
<protein>
    <recommendedName>
        <fullName evidence="10">peptidoglycan glycosyltransferase</fullName>
        <ecNumber evidence="10">2.4.99.28</ecNumber>
    </recommendedName>
</protein>
<comment type="pathway">
    <text evidence="1">Cell wall biogenesis; peptidoglycan biosynthesis.</text>
</comment>
<feature type="region of interest" description="Disordered" evidence="12">
    <location>
        <begin position="719"/>
        <end position="754"/>
    </location>
</feature>
<keyword evidence="7" id="KW-0808">Transferase</keyword>
<dbReference type="EC" id="2.4.99.28" evidence="10"/>
<keyword evidence="13" id="KW-0472">Membrane</keyword>
<evidence type="ECO:0000313" key="17">
    <source>
        <dbReference type="Proteomes" id="UP000474757"/>
    </source>
</evidence>
<keyword evidence="6" id="KW-0328">Glycosyltransferase</keyword>
<keyword evidence="17" id="KW-1185">Reference proteome</keyword>
<evidence type="ECO:0000256" key="7">
    <source>
        <dbReference type="ARBA" id="ARBA00022679"/>
    </source>
</evidence>
<organism evidence="16 17">
    <name type="scientific">Pseudoroseicyclus tamaricis</name>
    <dbReference type="NCBI Taxonomy" id="2705421"/>
    <lineage>
        <taxon>Bacteria</taxon>
        <taxon>Pseudomonadati</taxon>
        <taxon>Pseudomonadota</taxon>
        <taxon>Alphaproteobacteria</taxon>
        <taxon>Rhodobacterales</taxon>
        <taxon>Paracoccaceae</taxon>
        <taxon>Pseudoroseicyclus</taxon>
    </lineage>
</organism>
<evidence type="ECO:0000256" key="13">
    <source>
        <dbReference type="SAM" id="Phobius"/>
    </source>
</evidence>
<dbReference type="Pfam" id="PF00912">
    <property type="entry name" value="Transgly"/>
    <property type="match status" value="1"/>
</dbReference>
<evidence type="ECO:0000256" key="10">
    <source>
        <dbReference type="ARBA" id="ARBA00044770"/>
    </source>
</evidence>
<evidence type="ECO:0000256" key="6">
    <source>
        <dbReference type="ARBA" id="ARBA00022676"/>
    </source>
</evidence>
<feature type="domain" description="Penicillin-binding protein transpeptidase" evidence="14">
    <location>
        <begin position="410"/>
        <end position="653"/>
    </location>
</feature>
<keyword evidence="8" id="KW-0378">Hydrolase</keyword>
<comment type="caution">
    <text evidence="16">The sequence shown here is derived from an EMBL/GenBank/DDBJ whole genome shotgun (WGS) entry which is preliminary data.</text>
</comment>
<keyword evidence="5" id="KW-0645">Protease</keyword>
<evidence type="ECO:0000256" key="9">
    <source>
        <dbReference type="ARBA" id="ARBA00023268"/>
    </source>
</evidence>
<dbReference type="PANTHER" id="PTHR32282">
    <property type="entry name" value="BINDING PROTEIN TRANSPEPTIDASE, PUTATIVE-RELATED"/>
    <property type="match status" value="1"/>
</dbReference>
<dbReference type="Gene3D" id="3.40.710.10">
    <property type="entry name" value="DD-peptidase/beta-lactamase superfamily"/>
    <property type="match status" value="1"/>
</dbReference>
<keyword evidence="4" id="KW-0121">Carboxypeptidase</keyword>
<feature type="compositionally biased region" description="Basic and acidic residues" evidence="12">
    <location>
        <begin position="12"/>
        <end position="29"/>
    </location>
</feature>
<feature type="compositionally biased region" description="Low complexity" evidence="12">
    <location>
        <begin position="722"/>
        <end position="735"/>
    </location>
</feature>
<dbReference type="InterPro" id="IPR036950">
    <property type="entry name" value="PBP_transglycosylase"/>
</dbReference>
<evidence type="ECO:0000256" key="11">
    <source>
        <dbReference type="ARBA" id="ARBA00049902"/>
    </source>
</evidence>
<reference evidence="16 17" key="1">
    <citation type="submission" date="2020-02" db="EMBL/GenBank/DDBJ databases">
        <title>Pseudoroseicyclus tamarix, sp. nov., isolated from offshore sediment of a Tamarix chinensis forest.</title>
        <authorList>
            <person name="Gai Y."/>
        </authorList>
    </citation>
    <scope>NUCLEOTIDE SEQUENCE [LARGE SCALE GENOMIC DNA]</scope>
    <source>
        <strain evidence="16 17">CLL3-39</strain>
    </source>
</reference>
<dbReference type="Pfam" id="PF00905">
    <property type="entry name" value="Transpeptidase"/>
    <property type="match status" value="1"/>
</dbReference>
<dbReference type="SUPFAM" id="SSF56601">
    <property type="entry name" value="beta-lactamase/transpeptidase-like"/>
    <property type="match status" value="1"/>
</dbReference>
<evidence type="ECO:0000256" key="2">
    <source>
        <dbReference type="ARBA" id="ARBA00007090"/>
    </source>
</evidence>
<accession>A0A6B2JWS4</accession>
<evidence type="ECO:0000256" key="5">
    <source>
        <dbReference type="ARBA" id="ARBA00022670"/>
    </source>
</evidence>
<dbReference type="RefSeq" id="WP_163895682.1">
    <property type="nucleotide sequence ID" value="NZ_JAAFYS010000004.1"/>
</dbReference>
<sequence>MANNSKRPPLVADRRYPGKSAEKKAERGRQGGKPGPKAASSSGGGRKGRAPKAARQAPRRRRGPVGWVLGFFAFIGRLLWGVGWRVGVAFGLFLGGAVLIYAAGLPDVDELVDGRARGSVTLTDRDGATYAWRGEQYGGMITADTVSRHLKNAVVATEDRRFYRHFGISPRGMLGAVRINMSEGRGPLEGHGGSTITQQTAKLLCLGRPFDPAEWESEAEYEADCRRTTLWRKAVEAVYAMAMEAKYTKDEILTIYLNRAYLGAGARGFEAAAQLYFGHSAAEVTPAEGAMLAGLLKAPSSYAPTNSLTRAQDRANLVVGLMEEQGYLSQSAAAEARANPATLSQAAAEQRGGYFADWVMDSGPEFFTRDTTEDVIIRTTLEPRIQRAAEDAITTIFETKVADSSNAQAAIVVMSADGAVRAMVGGRDVGASFAFNRATQALRQTGSTFKPFSYAAALDLGASPMDMIEDTPITIDVPGSGPWSPSNYDHEFEGSITLLQALRESRNVPAVRVAMRAGLENVRLVAHGFGIDRDLADGPALALGASEATLLEMTGAYAGILNGGSSVTPYGIVDLRFQGNPEPLMTTRSGIGERVIRESAARQLTYMMHDVVENGTGGRARVDGWELAGKTGTTSAARDAWFIGFSADYVVGVWMGYDDNTPLTGVTGSGLPAEIWHEAMARILAPLTPTPLPMDAPIAARDQSAAAVEGTLDNILGGGGSNAAAPANPGATASSDNAGFAPATPAPQESSGSIRDALNAILGGG</sequence>
<evidence type="ECO:0000256" key="4">
    <source>
        <dbReference type="ARBA" id="ARBA00022645"/>
    </source>
</evidence>
<feature type="transmembrane region" description="Helical" evidence="13">
    <location>
        <begin position="64"/>
        <end position="80"/>
    </location>
</feature>
<comment type="similarity">
    <text evidence="2">In the C-terminal section; belongs to the transpeptidase family.</text>
</comment>
<dbReference type="InterPro" id="IPR023346">
    <property type="entry name" value="Lysozyme-like_dom_sf"/>
</dbReference>
<feature type="domain" description="Glycosyl transferase family 51" evidence="15">
    <location>
        <begin position="135"/>
        <end position="322"/>
    </location>
</feature>
<keyword evidence="13" id="KW-1133">Transmembrane helix</keyword>
<evidence type="ECO:0000313" key="16">
    <source>
        <dbReference type="EMBL" id="NDV02580.1"/>
    </source>
</evidence>
<dbReference type="AlphaFoldDB" id="A0A6B2JWS4"/>
<dbReference type="GO" id="GO:0009252">
    <property type="term" value="P:peptidoglycan biosynthetic process"/>
    <property type="evidence" value="ECO:0007669"/>
    <property type="project" value="UniProtKB-UniPathway"/>
</dbReference>
<name>A0A6B2JWS4_9RHOB</name>
<dbReference type="InterPro" id="IPR050396">
    <property type="entry name" value="Glycosyltr_51/Transpeptidase"/>
</dbReference>
<dbReference type="NCBIfam" id="TIGR02074">
    <property type="entry name" value="PBP_1a_fam"/>
    <property type="match status" value="1"/>
</dbReference>
<dbReference type="InterPro" id="IPR001460">
    <property type="entry name" value="PCN-bd_Tpept"/>
</dbReference>
<dbReference type="GO" id="GO:0004180">
    <property type="term" value="F:carboxypeptidase activity"/>
    <property type="evidence" value="ECO:0007669"/>
    <property type="project" value="UniProtKB-KW"/>
</dbReference>
<dbReference type="GO" id="GO:0030288">
    <property type="term" value="C:outer membrane-bounded periplasmic space"/>
    <property type="evidence" value="ECO:0007669"/>
    <property type="project" value="TreeGrafter"/>
</dbReference>
<gene>
    <name evidence="16" type="ORF">GZA08_16540</name>
</gene>
<feature type="compositionally biased region" description="Basic residues" evidence="12">
    <location>
        <begin position="46"/>
        <end position="59"/>
    </location>
</feature>
<evidence type="ECO:0000256" key="3">
    <source>
        <dbReference type="ARBA" id="ARBA00007739"/>
    </source>
</evidence>
<keyword evidence="13" id="KW-0812">Transmembrane</keyword>
<dbReference type="InterPro" id="IPR001264">
    <property type="entry name" value="Glyco_trans_51"/>
</dbReference>
<dbReference type="GO" id="GO:0008955">
    <property type="term" value="F:peptidoglycan glycosyltransferase activity"/>
    <property type="evidence" value="ECO:0007669"/>
    <property type="project" value="UniProtKB-EC"/>
</dbReference>
<dbReference type="Gene3D" id="1.10.3810.10">
    <property type="entry name" value="Biosynthetic peptidoglycan transglycosylase-like"/>
    <property type="match status" value="1"/>
</dbReference>